<protein>
    <submittedName>
        <fullName evidence="2">Uncharacterized protein</fullName>
    </submittedName>
</protein>
<accession>A0AAD4MJI9</accession>
<evidence type="ECO:0000256" key="1">
    <source>
        <dbReference type="SAM" id="MobiDB-lite"/>
    </source>
</evidence>
<feature type="region of interest" description="Disordered" evidence="1">
    <location>
        <begin position="269"/>
        <end position="309"/>
    </location>
</feature>
<feature type="region of interest" description="Disordered" evidence="1">
    <location>
        <begin position="124"/>
        <end position="157"/>
    </location>
</feature>
<evidence type="ECO:0000313" key="2">
    <source>
        <dbReference type="EMBL" id="KAI1697285.1"/>
    </source>
</evidence>
<organism evidence="2 3">
    <name type="scientific">Ditylenchus destructor</name>
    <dbReference type="NCBI Taxonomy" id="166010"/>
    <lineage>
        <taxon>Eukaryota</taxon>
        <taxon>Metazoa</taxon>
        <taxon>Ecdysozoa</taxon>
        <taxon>Nematoda</taxon>
        <taxon>Chromadorea</taxon>
        <taxon>Rhabditida</taxon>
        <taxon>Tylenchina</taxon>
        <taxon>Tylenchomorpha</taxon>
        <taxon>Sphaerularioidea</taxon>
        <taxon>Anguinidae</taxon>
        <taxon>Anguininae</taxon>
        <taxon>Ditylenchus</taxon>
    </lineage>
</organism>
<name>A0AAD4MJI9_9BILA</name>
<dbReference type="Proteomes" id="UP001201812">
    <property type="component" value="Unassembled WGS sequence"/>
</dbReference>
<sequence length="309" mass="34410">MQRSGPELMDLLQQWDSEMNDHERVRVLSAFKQSDGLADFEKLKRLTESIKKLVYVLYPDGKFQPEPIPQLIQLLDDFVSAGLVSAVSSTNSVEESIEDILLLAKQLIQTLQQTEEYVQACEAESSTAENNETLTGGVKADGELGINKDGGDQKPQSMQQLMDQLLQQLDIGKEEFKKDGLADFEKVIRLTELMKELLFVFYTDGKLPADAEPVLAKIEYFARVIEILFEEQNKPTYSGRDDKKIENVLIVGKLLIETLQQTKEYKQACGAESSTAENNESLTGGVKADGELGINKDGGDQNRIAPEGN</sequence>
<reference evidence="2" key="1">
    <citation type="submission" date="2022-01" db="EMBL/GenBank/DDBJ databases">
        <title>Genome Sequence Resource for Two Populations of Ditylenchus destructor, the Migratory Endoparasitic Phytonematode.</title>
        <authorList>
            <person name="Zhang H."/>
            <person name="Lin R."/>
            <person name="Xie B."/>
        </authorList>
    </citation>
    <scope>NUCLEOTIDE SEQUENCE</scope>
    <source>
        <strain evidence="2">BazhouSP</strain>
    </source>
</reference>
<feature type="compositionally biased region" description="Polar residues" evidence="1">
    <location>
        <begin position="272"/>
        <end position="282"/>
    </location>
</feature>
<dbReference type="AlphaFoldDB" id="A0AAD4MJI9"/>
<keyword evidence="3" id="KW-1185">Reference proteome</keyword>
<proteinExistence type="predicted"/>
<comment type="caution">
    <text evidence="2">The sequence shown here is derived from an EMBL/GenBank/DDBJ whole genome shotgun (WGS) entry which is preliminary data.</text>
</comment>
<gene>
    <name evidence="2" type="ORF">DdX_18577</name>
</gene>
<evidence type="ECO:0000313" key="3">
    <source>
        <dbReference type="Proteomes" id="UP001201812"/>
    </source>
</evidence>
<feature type="compositionally biased region" description="Polar residues" evidence="1">
    <location>
        <begin position="124"/>
        <end position="134"/>
    </location>
</feature>
<dbReference type="EMBL" id="JAKKPZ010000276">
    <property type="protein sequence ID" value="KAI1697285.1"/>
    <property type="molecule type" value="Genomic_DNA"/>
</dbReference>